<evidence type="ECO:0000313" key="1">
    <source>
        <dbReference type="EMBL" id="CAL1533935.1"/>
    </source>
</evidence>
<keyword evidence="2" id="KW-1185">Reference proteome</keyword>
<reference evidence="1 2" key="1">
    <citation type="submission" date="2024-04" db="EMBL/GenBank/DDBJ databases">
        <authorList>
            <consortium name="Genoscope - CEA"/>
            <person name="William W."/>
        </authorList>
    </citation>
    <scope>NUCLEOTIDE SEQUENCE [LARGE SCALE GENOMIC DNA]</scope>
</reference>
<evidence type="ECO:0000313" key="2">
    <source>
        <dbReference type="Proteomes" id="UP001497497"/>
    </source>
</evidence>
<dbReference type="AlphaFoldDB" id="A0AAV2HKE5"/>
<gene>
    <name evidence="1" type="ORF">GSLYS_00007895001</name>
</gene>
<dbReference type="EMBL" id="CAXITT010000156">
    <property type="protein sequence ID" value="CAL1533935.1"/>
    <property type="molecule type" value="Genomic_DNA"/>
</dbReference>
<comment type="caution">
    <text evidence="1">The sequence shown here is derived from an EMBL/GenBank/DDBJ whole genome shotgun (WGS) entry which is preliminary data.</text>
</comment>
<dbReference type="Proteomes" id="UP001497497">
    <property type="component" value="Unassembled WGS sequence"/>
</dbReference>
<name>A0AAV2HKE5_LYMST</name>
<feature type="non-terminal residue" evidence="1">
    <location>
        <position position="59"/>
    </location>
</feature>
<protein>
    <submittedName>
        <fullName evidence="1">Uncharacterized protein</fullName>
    </submittedName>
</protein>
<feature type="non-terminal residue" evidence="1">
    <location>
        <position position="1"/>
    </location>
</feature>
<organism evidence="1 2">
    <name type="scientific">Lymnaea stagnalis</name>
    <name type="common">Great pond snail</name>
    <name type="synonym">Helix stagnalis</name>
    <dbReference type="NCBI Taxonomy" id="6523"/>
    <lineage>
        <taxon>Eukaryota</taxon>
        <taxon>Metazoa</taxon>
        <taxon>Spiralia</taxon>
        <taxon>Lophotrochozoa</taxon>
        <taxon>Mollusca</taxon>
        <taxon>Gastropoda</taxon>
        <taxon>Heterobranchia</taxon>
        <taxon>Euthyneura</taxon>
        <taxon>Panpulmonata</taxon>
        <taxon>Hygrophila</taxon>
        <taxon>Lymnaeoidea</taxon>
        <taxon>Lymnaeidae</taxon>
        <taxon>Lymnaea</taxon>
    </lineage>
</organism>
<sequence length="59" mass="6607">SVRVKDTKNGYSPFLYLSIIICPHCDNHGSCDVNNTRKIQYHDGLVQVLKCACHPAYIG</sequence>
<accession>A0AAV2HKE5</accession>
<proteinExistence type="predicted"/>